<feature type="region of interest" description="Disordered" evidence="1">
    <location>
        <begin position="743"/>
        <end position="771"/>
    </location>
</feature>
<dbReference type="EMBL" id="CAXLJL010000756">
    <property type="protein sequence ID" value="CAL5140629.1"/>
    <property type="molecule type" value="Genomic_DNA"/>
</dbReference>
<proteinExistence type="predicted"/>
<gene>
    <name evidence="3" type="ORF">CDAUBV1_LOCUS15934</name>
</gene>
<feature type="compositionally biased region" description="Acidic residues" evidence="1">
    <location>
        <begin position="663"/>
        <end position="672"/>
    </location>
</feature>
<feature type="region of interest" description="Disordered" evidence="1">
    <location>
        <begin position="867"/>
        <end position="957"/>
    </location>
</feature>
<reference evidence="3" key="1">
    <citation type="submission" date="2024-06" db="EMBL/GenBank/DDBJ databases">
        <authorList>
            <person name="Liu X."/>
            <person name="Lenzi L."/>
            <person name="Haldenby T S."/>
            <person name="Uol C."/>
        </authorList>
    </citation>
    <scope>NUCLEOTIDE SEQUENCE</scope>
</reference>
<name>A0AAV2TVU7_CALDB</name>
<dbReference type="GO" id="GO:0005634">
    <property type="term" value="C:nucleus"/>
    <property type="evidence" value="ECO:0007669"/>
    <property type="project" value="TreeGrafter"/>
</dbReference>
<comment type="caution">
    <text evidence="3">The sequence shown here is derived from an EMBL/GenBank/DDBJ whole genome shotgun (WGS) entry which is preliminary data.</text>
</comment>
<accession>A0AAV2TVU7</accession>
<feature type="compositionally biased region" description="Acidic residues" evidence="1">
    <location>
        <begin position="785"/>
        <end position="796"/>
    </location>
</feature>
<dbReference type="Proteomes" id="UP001497525">
    <property type="component" value="Unassembled WGS sequence"/>
</dbReference>
<feature type="compositionally biased region" description="Acidic residues" evidence="1">
    <location>
        <begin position="322"/>
        <end position="332"/>
    </location>
</feature>
<evidence type="ECO:0000259" key="2">
    <source>
        <dbReference type="Pfam" id="PF07713"/>
    </source>
</evidence>
<feature type="region of interest" description="Disordered" evidence="1">
    <location>
        <begin position="661"/>
        <end position="693"/>
    </location>
</feature>
<feature type="region of interest" description="Disordered" evidence="1">
    <location>
        <begin position="322"/>
        <end position="363"/>
    </location>
</feature>
<dbReference type="GO" id="GO:0003723">
    <property type="term" value="F:RNA binding"/>
    <property type="evidence" value="ECO:0007669"/>
    <property type="project" value="TreeGrafter"/>
</dbReference>
<organism evidence="3 4">
    <name type="scientific">Calicophoron daubneyi</name>
    <name type="common">Rumen fluke</name>
    <name type="synonym">Paramphistomum daubneyi</name>
    <dbReference type="NCBI Taxonomy" id="300641"/>
    <lineage>
        <taxon>Eukaryota</taxon>
        <taxon>Metazoa</taxon>
        <taxon>Spiralia</taxon>
        <taxon>Lophotrochozoa</taxon>
        <taxon>Platyhelminthes</taxon>
        <taxon>Trematoda</taxon>
        <taxon>Digenea</taxon>
        <taxon>Plagiorchiida</taxon>
        <taxon>Pronocephalata</taxon>
        <taxon>Paramphistomoidea</taxon>
        <taxon>Paramphistomidae</taxon>
        <taxon>Calicophoron</taxon>
    </lineage>
</organism>
<evidence type="ECO:0000256" key="1">
    <source>
        <dbReference type="SAM" id="MobiDB-lite"/>
    </source>
</evidence>
<feature type="domain" description="G patch" evidence="2">
    <location>
        <begin position="39"/>
        <end position="122"/>
    </location>
</feature>
<dbReference type="Pfam" id="PF07713">
    <property type="entry name" value="DUF1604"/>
    <property type="match status" value="1"/>
</dbReference>
<dbReference type="GO" id="GO:0006397">
    <property type="term" value="P:mRNA processing"/>
    <property type="evidence" value="ECO:0007669"/>
    <property type="project" value="InterPro"/>
</dbReference>
<dbReference type="PANTHER" id="PTHR13384">
    <property type="entry name" value="G PATCH DOMAIN-CONTAINING PROTEIN 1"/>
    <property type="match status" value="1"/>
</dbReference>
<feature type="compositionally biased region" description="Basic and acidic residues" evidence="1">
    <location>
        <begin position="898"/>
        <end position="907"/>
    </location>
</feature>
<feature type="region of interest" description="Disordered" evidence="1">
    <location>
        <begin position="785"/>
        <end position="826"/>
    </location>
</feature>
<protein>
    <recommendedName>
        <fullName evidence="2">G patch domain-containing protein</fullName>
    </recommendedName>
</protein>
<feature type="compositionally biased region" description="Basic and acidic residues" evidence="1">
    <location>
        <begin position="682"/>
        <end position="693"/>
    </location>
</feature>
<dbReference type="InterPro" id="IPR011666">
    <property type="entry name" value="DUF1604"/>
</dbReference>
<evidence type="ECO:0000313" key="4">
    <source>
        <dbReference type="Proteomes" id="UP001497525"/>
    </source>
</evidence>
<dbReference type="PANTHER" id="PTHR13384:SF19">
    <property type="entry name" value="G PATCH DOMAIN-CONTAINING PROTEIN 1"/>
    <property type="match status" value="1"/>
</dbReference>
<evidence type="ECO:0000313" key="3">
    <source>
        <dbReference type="EMBL" id="CAL5140629.1"/>
    </source>
</evidence>
<dbReference type="AlphaFoldDB" id="A0AAV2TVU7"/>
<sequence length="957" mass="105170">MEDDDTWVSYGTPFDLTETEEGRLRALQFGKRRPVPAAFEQRVLNEKGRPLRFHGAFTGGFSAGYFNTVGSKEGFKPQSFHSSRKARKDATDEKVVQRPEDFMDDEDFGEFGIAPRRIKMSIDFDDTHVRDTIKAALGGQSVIPGSGELLKEFIVPSRGTLAERLLRRMGWRNDLMDAASSRLPEESVDDAVKAEPIAESAADHASQLSDKPLYARISFEAKTHTFGLGYSALDPGIAMGCTSQSYLRAGPDDRHPEESSAALLRRQQNLQLLTGFNPSGDRTRSGIRGQAFGVGALETDDGDIYAQDRLGDYDWEIGDRVSEDEDDEETEMDNARIGRWSSSGHHRKSSKGNSRDSGDKTVTFDGWTAPSLTKDGRPVKHASKSGMLPGFVKCSESLALRGTNLPIPSTPIPPGYVAVFHANSICDPHMKVGELSDTSGSLLRITERRNVPVRLDAISRGQILEDRSEEAQFPRLLNAGSHPLELNGSKATISSVPLSHSVLVDSVEISASGSNYDTAPNAAVNSSSLKQLPANKQSLLANLLASRFRSAGCMDLSKELSEEEAKALRAKVESLETSEPRDHAVATESYGVMTRRRLTWHPDRILCKRINVPNPYPDSTFVGCPDERRPRNPFRRGFGKRLAKDANTFSLFDILDVNRGAEGEEEADDSSEDTCSVQPLENSREPVHADGRSDHRSVACISDAVYPRGRLLFDALIEGREMQNSSENLDSNAIPTEDMLEFPPSKDAVSIKPRSSGPSRPVAAELDEERDRPSMDLFKSIFASDEELSDSESEDDSVSHIAEPAPLTGVSPAIATGQKPDHDSSLLKSVGPLFAHLFEPGGSSDDPLSTLSKVTCNVNQSRESAVKTVGEGLSHSNTDPSSFYGPELPPNFQLGVNELRHPKEALETSRSGRARNDEDQGITWLPPEALELDKSVKRVKHKRSHEKHKRHHKHKNK</sequence>
<feature type="compositionally biased region" description="Basic residues" evidence="1">
    <location>
        <begin position="937"/>
        <end position="957"/>
    </location>
</feature>